<protein>
    <submittedName>
        <fullName evidence="8">Sigma-70 family RNA polymerase sigma factor</fullName>
    </submittedName>
</protein>
<dbReference type="CDD" id="cd06171">
    <property type="entry name" value="Sigma70_r4"/>
    <property type="match status" value="1"/>
</dbReference>
<proteinExistence type="inferred from homology"/>
<gene>
    <name evidence="8" type="ORF">KEC16_12315</name>
</gene>
<keyword evidence="4" id="KW-0238">DNA-binding</keyword>
<evidence type="ECO:0000256" key="1">
    <source>
        <dbReference type="ARBA" id="ARBA00010641"/>
    </source>
</evidence>
<dbReference type="EMBL" id="JAGTUF010000011">
    <property type="protein sequence ID" value="MBR9972499.1"/>
    <property type="molecule type" value="Genomic_DNA"/>
</dbReference>
<dbReference type="InterPro" id="IPR013325">
    <property type="entry name" value="RNA_pol_sigma_r2"/>
</dbReference>
<comment type="similarity">
    <text evidence="1">Belongs to the sigma-70 factor family. ECF subfamily.</text>
</comment>
<keyword evidence="2" id="KW-0805">Transcription regulation</keyword>
<keyword evidence="9" id="KW-1185">Reference proteome</keyword>
<dbReference type="SUPFAM" id="SSF88659">
    <property type="entry name" value="Sigma3 and sigma4 domains of RNA polymerase sigma factors"/>
    <property type="match status" value="1"/>
</dbReference>
<dbReference type="InterPro" id="IPR013249">
    <property type="entry name" value="RNA_pol_sigma70_r4_t2"/>
</dbReference>
<evidence type="ECO:0000256" key="4">
    <source>
        <dbReference type="ARBA" id="ARBA00023125"/>
    </source>
</evidence>
<evidence type="ECO:0000259" key="6">
    <source>
        <dbReference type="Pfam" id="PF04542"/>
    </source>
</evidence>
<dbReference type="PANTHER" id="PTHR43133:SF58">
    <property type="entry name" value="ECF RNA POLYMERASE SIGMA FACTOR SIGD"/>
    <property type="match status" value="1"/>
</dbReference>
<evidence type="ECO:0000256" key="5">
    <source>
        <dbReference type="ARBA" id="ARBA00023163"/>
    </source>
</evidence>
<comment type="caution">
    <text evidence="8">The sequence shown here is derived from an EMBL/GenBank/DDBJ whole genome shotgun (WGS) entry which is preliminary data.</text>
</comment>
<dbReference type="Gene3D" id="1.10.10.10">
    <property type="entry name" value="Winged helix-like DNA-binding domain superfamily/Winged helix DNA-binding domain"/>
    <property type="match status" value="1"/>
</dbReference>
<dbReference type="SUPFAM" id="SSF88946">
    <property type="entry name" value="Sigma2 domain of RNA polymerase sigma factors"/>
    <property type="match status" value="1"/>
</dbReference>
<dbReference type="Pfam" id="PF04542">
    <property type="entry name" value="Sigma70_r2"/>
    <property type="match status" value="1"/>
</dbReference>
<feature type="domain" description="RNA polymerase sigma factor 70 region 4 type 2" evidence="7">
    <location>
        <begin position="124"/>
        <end position="176"/>
    </location>
</feature>
<organism evidence="8 9">
    <name type="scientific">Magnetospirillum sulfuroxidans</name>
    <dbReference type="NCBI Taxonomy" id="611300"/>
    <lineage>
        <taxon>Bacteria</taxon>
        <taxon>Pseudomonadati</taxon>
        <taxon>Pseudomonadota</taxon>
        <taxon>Alphaproteobacteria</taxon>
        <taxon>Rhodospirillales</taxon>
        <taxon>Rhodospirillaceae</taxon>
        <taxon>Magnetospirillum</taxon>
    </lineage>
</organism>
<dbReference type="InterPro" id="IPR013324">
    <property type="entry name" value="RNA_pol_sigma_r3/r4-like"/>
</dbReference>
<dbReference type="InterPro" id="IPR007627">
    <property type="entry name" value="RNA_pol_sigma70_r2"/>
</dbReference>
<evidence type="ECO:0000256" key="3">
    <source>
        <dbReference type="ARBA" id="ARBA00023082"/>
    </source>
</evidence>
<reference evidence="8 9" key="1">
    <citation type="submission" date="2021-04" db="EMBL/GenBank/DDBJ databases">
        <title>Magnetospirillum sulfuroxidans sp. nov., a facultative chemolithoautotrophic sulfur-oxidizing alphaproteobacterium isolated from freshwater sediment and proposals for Paramagetospirillum gen. nov., and Magnetospirillaceae fam. nov.</title>
        <authorList>
            <person name="Koziaeva V."/>
            <person name="Geelhoed J.S."/>
            <person name="Sorokin D.Y."/>
            <person name="Grouzdev D.S."/>
        </authorList>
    </citation>
    <scope>NUCLEOTIDE SEQUENCE [LARGE SCALE GENOMIC DNA]</scope>
    <source>
        <strain evidence="8 9">J10</strain>
    </source>
</reference>
<dbReference type="InterPro" id="IPR036388">
    <property type="entry name" value="WH-like_DNA-bd_sf"/>
</dbReference>
<keyword evidence="5" id="KW-0804">Transcription</keyword>
<sequence length="182" mass="19961">MTGQDVGDPQWSDWMAAAQAGDQQAFVRLLSVALPIVRRMVAKRRQGLRDQEDVVQEVLLTLHVVRHTYDPARPFLPWLAAIVAHRCADAGRRDTHRVRQTSNIDDLPETIGAVETNMLAMDSAALHRAMATLPEGQRKALELVKLREMSLSEASTASGMSEGALKVAVHRAIKALKGILGP</sequence>
<feature type="domain" description="RNA polymerase sigma-70 region 2" evidence="6">
    <location>
        <begin position="34"/>
        <end position="94"/>
    </location>
</feature>
<accession>A0ABS5IDS8</accession>
<dbReference type="InterPro" id="IPR014284">
    <property type="entry name" value="RNA_pol_sigma-70_dom"/>
</dbReference>
<dbReference type="RefSeq" id="WP_211549312.1">
    <property type="nucleotide sequence ID" value="NZ_JAGTUF010000011.1"/>
</dbReference>
<dbReference type="PANTHER" id="PTHR43133">
    <property type="entry name" value="RNA POLYMERASE ECF-TYPE SIGMA FACTO"/>
    <property type="match status" value="1"/>
</dbReference>
<evidence type="ECO:0000256" key="2">
    <source>
        <dbReference type="ARBA" id="ARBA00023015"/>
    </source>
</evidence>
<evidence type="ECO:0000259" key="7">
    <source>
        <dbReference type="Pfam" id="PF08281"/>
    </source>
</evidence>
<dbReference type="Pfam" id="PF08281">
    <property type="entry name" value="Sigma70_r4_2"/>
    <property type="match status" value="1"/>
</dbReference>
<evidence type="ECO:0000313" key="9">
    <source>
        <dbReference type="Proteomes" id="UP000680714"/>
    </source>
</evidence>
<evidence type="ECO:0000313" key="8">
    <source>
        <dbReference type="EMBL" id="MBR9972499.1"/>
    </source>
</evidence>
<keyword evidence="3" id="KW-0731">Sigma factor</keyword>
<dbReference type="Proteomes" id="UP000680714">
    <property type="component" value="Unassembled WGS sequence"/>
</dbReference>
<name>A0ABS5IDS8_9PROT</name>
<dbReference type="InterPro" id="IPR039425">
    <property type="entry name" value="RNA_pol_sigma-70-like"/>
</dbReference>
<dbReference type="NCBIfam" id="TIGR02937">
    <property type="entry name" value="sigma70-ECF"/>
    <property type="match status" value="1"/>
</dbReference>
<dbReference type="Gene3D" id="1.10.1740.10">
    <property type="match status" value="1"/>
</dbReference>